<sequence>MPIKYHFDDMKRVSRLRRRYYYAPIANTPFTLVVAIPELYGMTRVHALEEIRRIHAEG</sequence>
<reference evidence="2" key="1">
    <citation type="submission" date="2013-04" db="EMBL/GenBank/DDBJ databases">
        <authorList>
            <person name="Qu J."/>
            <person name="Murali S.C."/>
            <person name="Bandaranaike D."/>
            <person name="Bellair M."/>
            <person name="Blankenburg K."/>
            <person name="Chao H."/>
            <person name="Dinh H."/>
            <person name="Doddapaneni H."/>
            <person name="Downs B."/>
            <person name="Dugan-Rocha S."/>
            <person name="Elkadiri S."/>
            <person name="Gnanaolivu R.D."/>
            <person name="Hernandez B."/>
            <person name="Javaid M."/>
            <person name="Jayaseelan J.C."/>
            <person name="Lee S."/>
            <person name="Li M."/>
            <person name="Ming W."/>
            <person name="Munidasa M."/>
            <person name="Muniz J."/>
            <person name="Nguyen L."/>
            <person name="Ongeri F."/>
            <person name="Osuji N."/>
            <person name="Pu L.-L."/>
            <person name="Puazo M."/>
            <person name="Qu C."/>
            <person name="Quiroz J."/>
            <person name="Raj R."/>
            <person name="Weissenberger G."/>
            <person name="Xin Y."/>
            <person name="Zou X."/>
            <person name="Han Y."/>
            <person name="Richards S."/>
            <person name="Worley K."/>
            <person name="Muzny D."/>
            <person name="Gibbs R."/>
        </authorList>
    </citation>
    <scope>NUCLEOTIDE SEQUENCE</scope>
    <source>
        <strain evidence="2">Sampled in the wild</strain>
    </source>
</reference>
<dbReference type="Proteomes" id="UP000792457">
    <property type="component" value="Unassembled WGS sequence"/>
</dbReference>
<evidence type="ECO:0000256" key="1">
    <source>
        <dbReference type="SAM" id="Phobius"/>
    </source>
</evidence>
<reference evidence="2" key="2">
    <citation type="submission" date="2017-10" db="EMBL/GenBank/DDBJ databases">
        <title>Ladona fulva Genome sequencing and assembly.</title>
        <authorList>
            <person name="Murali S."/>
            <person name="Richards S."/>
            <person name="Bandaranaike D."/>
            <person name="Bellair M."/>
            <person name="Blankenburg K."/>
            <person name="Chao H."/>
            <person name="Dinh H."/>
            <person name="Doddapaneni H."/>
            <person name="Dugan-Rocha S."/>
            <person name="Elkadiri S."/>
            <person name="Gnanaolivu R."/>
            <person name="Hernandez B."/>
            <person name="Skinner E."/>
            <person name="Javaid M."/>
            <person name="Lee S."/>
            <person name="Li M."/>
            <person name="Ming W."/>
            <person name="Munidasa M."/>
            <person name="Muniz J."/>
            <person name="Nguyen L."/>
            <person name="Hughes D."/>
            <person name="Osuji N."/>
            <person name="Pu L.-L."/>
            <person name="Puazo M."/>
            <person name="Qu C."/>
            <person name="Quiroz J."/>
            <person name="Raj R."/>
            <person name="Weissenberger G."/>
            <person name="Xin Y."/>
            <person name="Zou X."/>
            <person name="Han Y."/>
            <person name="Worley K."/>
            <person name="Muzny D."/>
            <person name="Gibbs R."/>
        </authorList>
    </citation>
    <scope>NUCLEOTIDE SEQUENCE</scope>
    <source>
        <strain evidence="2">Sampled in the wild</strain>
    </source>
</reference>
<dbReference type="EMBL" id="KZ310517">
    <property type="protein sequence ID" value="KAG8239964.1"/>
    <property type="molecule type" value="Genomic_DNA"/>
</dbReference>
<name>A0A8K0KR54_LADFU</name>
<keyword evidence="1" id="KW-1133">Transmembrane helix</keyword>
<organism evidence="2 3">
    <name type="scientific">Ladona fulva</name>
    <name type="common">Scarce chaser dragonfly</name>
    <name type="synonym">Libellula fulva</name>
    <dbReference type="NCBI Taxonomy" id="123851"/>
    <lineage>
        <taxon>Eukaryota</taxon>
        <taxon>Metazoa</taxon>
        <taxon>Ecdysozoa</taxon>
        <taxon>Arthropoda</taxon>
        <taxon>Hexapoda</taxon>
        <taxon>Insecta</taxon>
        <taxon>Pterygota</taxon>
        <taxon>Palaeoptera</taxon>
        <taxon>Odonata</taxon>
        <taxon>Epiprocta</taxon>
        <taxon>Anisoptera</taxon>
        <taxon>Libelluloidea</taxon>
        <taxon>Libellulidae</taxon>
        <taxon>Ladona</taxon>
    </lineage>
</organism>
<feature type="transmembrane region" description="Helical" evidence="1">
    <location>
        <begin position="20"/>
        <end position="40"/>
    </location>
</feature>
<keyword evidence="1" id="KW-0472">Membrane</keyword>
<dbReference type="OrthoDB" id="10054666at2759"/>
<feature type="non-terminal residue" evidence="2">
    <location>
        <position position="58"/>
    </location>
</feature>
<accession>A0A8K0KR54</accession>
<keyword evidence="1" id="KW-0812">Transmembrane</keyword>
<evidence type="ECO:0000313" key="2">
    <source>
        <dbReference type="EMBL" id="KAG8239964.1"/>
    </source>
</evidence>
<protein>
    <submittedName>
        <fullName evidence="2">Uncharacterized protein</fullName>
    </submittedName>
</protein>
<evidence type="ECO:0000313" key="3">
    <source>
        <dbReference type="Proteomes" id="UP000792457"/>
    </source>
</evidence>
<keyword evidence="3" id="KW-1185">Reference proteome</keyword>
<gene>
    <name evidence="2" type="ORF">J437_LFUL019556</name>
</gene>
<dbReference type="AlphaFoldDB" id="A0A8K0KR54"/>
<proteinExistence type="predicted"/>
<comment type="caution">
    <text evidence="2">The sequence shown here is derived from an EMBL/GenBank/DDBJ whole genome shotgun (WGS) entry which is preliminary data.</text>
</comment>